<accession>W7C6F3</accession>
<evidence type="ECO:0000313" key="9">
    <source>
        <dbReference type="Proteomes" id="UP000019254"/>
    </source>
</evidence>
<proteinExistence type="predicted"/>
<evidence type="ECO:0000256" key="2">
    <source>
        <dbReference type="ARBA" id="ARBA00022741"/>
    </source>
</evidence>
<dbReference type="InterPro" id="IPR011890">
    <property type="entry name" value="SMC_prok"/>
</dbReference>
<keyword evidence="3" id="KW-0067">ATP-binding</keyword>
<organism evidence="8 9">
    <name type="scientific">Listeria cornellensis FSL F6-0969</name>
    <dbReference type="NCBI Taxonomy" id="1265820"/>
    <lineage>
        <taxon>Bacteria</taxon>
        <taxon>Bacillati</taxon>
        <taxon>Bacillota</taxon>
        <taxon>Bacilli</taxon>
        <taxon>Bacillales</taxon>
        <taxon>Listeriaceae</taxon>
        <taxon>Listeria</taxon>
    </lineage>
</organism>
<dbReference type="Pfam" id="PF06470">
    <property type="entry name" value="SMC_hinge"/>
    <property type="match status" value="1"/>
</dbReference>
<dbReference type="SUPFAM" id="SSF75553">
    <property type="entry name" value="Smc hinge domain"/>
    <property type="match status" value="1"/>
</dbReference>
<comment type="caution">
    <text evidence="8">The sequence shown here is derived from an EMBL/GenBank/DDBJ whole genome shotgun (WGS) entry which is preliminary data.</text>
</comment>
<feature type="coiled-coil region" evidence="6">
    <location>
        <begin position="167"/>
        <end position="194"/>
    </location>
</feature>
<keyword evidence="4 6" id="KW-0175">Coiled coil</keyword>
<evidence type="ECO:0000256" key="4">
    <source>
        <dbReference type="ARBA" id="ARBA00023054"/>
    </source>
</evidence>
<evidence type="ECO:0000256" key="5">
    <source>
        <dbReference type="ARBA" id="ARBA00023125"/>
    </source>
</evidence>
<feature type="domain" description="SMC hinge" evidence="7">
    <location>
        <begin position="518"/>
        <end position="637"/>
    </location>
</feature>
<sequence length="717" mass="81262">MLLKRLEMNGFKSFADKMVIDFVPGTTAIVGPNGSGKSNITEAIRWVLGEQSAKSLRGGRMGDVIFAGSDSRKPINFAEVSLVFENEDRFLPLDYSEVSVTRRIFRNGDSDYLINKQSCRLKDIVDLFMDSGLGRESFSIISQGKIDEILNSKPEERRSIFEEAAGVLKYKHRKKQAENKLFETEENLNRVQDILYELEGQLEPLEMQASVAKDYLFQQEELEKYEVTLLVAEIEAFTEKIAIQKAEFAKNGEILTAMQAEIKQEEAQIFTQKQMLADMDEQMDVTQAELLVVTERLEQLEGQRNVALERKKHSNENEQAMHENLQQLETKIKAFEAQKQVLLQDKLEKETALEVFLKEKKVLEAKLAEYSNLSEEKIENMKSDYIELRHTQTTMKNDIGYLERQLSQMQGRSEKLDHENQQHITERNEIIANVESLTKHVDEMRTKLADQMTHYQAIQQELAKQEAVFTKQERDMYRQYETIQQAKSRQETLAELADDYAGFFQGVREVLKAKKKLNGIMGAFVELVEIPEHYQKALEIALGANAQHIIVRDDQAAREAISYLKETRAGRATFLPLTTIQPRQIPMATKHSLEQQPAFVALASDVLTYDVQVENVILNALGTTILAKDLKGANLLAKLVNFRYRVVTLEGDVVNAGGSMTGGATAQGKSSIMTRKHELENLSKTIAQNDAICGENGKAICDIERGSQSKTRAAGRS</sequence>
<dbReference type="SMART" id="SM00968">
    <property type="entry name" value="SMC_hinge"/>
    <property type="match status" value="1"/>
</dbReference>
<dbReference type="PATRIC" id="fig|1265820.5.peg.1391"/>
<evidence type="ECO:0000256" key="3">
    <source>
        <dbReference type="ARBA" id="ARBA00022840"/>
    </source>
</evidence>
<name>W7C6F3_9LIST</name>
<feature type="coiled-coil region" evidence="6">
    <location>
        <begin position="283"/>
        <end position="380"/>
    </location>
</feature>
<dbReference type="InterPro" id="IPR003395">
    <property type="entry name" value="RecF/RecN/SMC_N"/>
</dbReference>
<dbReference type="GO" id="GO:0005524">
    <property type="term" value="F:ATP binding"/>
    <property type="evidence" value="ECO:0007669"/>
    <property type="project" value="UniProtKB-KW"/>
</dbReference>
<evidence type="ECO:0000313" key="8">
    <source>
        <dbReference type="EMBL" id="EUJ31226.1"/>
    </source>
</evidence>
<keyword evidence="9" id="KW-1185">Reference proteome</keyword>
<dbReference type="GO" id="GO:0005694">
    <property type="term" value="C:chromosome"/>
    <property type="evidence" value="ECO:0007669"/>
    <property type="project" value="InterPro"/>
</dbReference>
<dbReference type="STRING" id="1265820.PCORN_07080"/>
<dbReference type="InterPro" id="IPR036277">
    <property type="entry name" value="SMC_hinge_sf"/>
</dbReference>
<evidence type="ECO:0000259" key="7">
    <source>
        <dbReference type="SMART" id="SM00968"/>
    </source>
</evidence>
<dbReference type="FunFam" id="3.40.50.300:FF:000984">
    <property type="entry name" value="Chromosome partition protein Smc"/>
    <property type="match status" value="1"/>
</dbReference>
<dbReference type="GO" id="GO:0007062">
    <property type="term" value="P:sister chromatid cohesion"/>
    <property type="evidence" value="ECO:0007669"/>
    <property type="project" value="InterPro"/>
</dbReference>
<dbReference type="AlphaFoldDB" id="W7C6F3"/>
<evidence type="ECO:0000256" key="6">
    <source>
        <dbReference type="SAM" id="Coils"/>
    </source>
</evidence>
<protein>
    <submittedName>
        <fullName evidence="8">Chromosome segregation protein SMC</fullName>
    </submittedName>
</protein>
<dbReference type="NCBIfam" id="TIGR02168">
    <property type="entry name" value="SMC_prok_B"/>
    <property type="match status" value="1"/>
</dbReference>
<dbReference type="EMBL" id="AODE01000013">
    <property type="protein sequence ID" value="EUJ31226.1"/>
    <property type="molecule type" value="Genomic_DNA"/>
</dbReference>
<dbReference type="InterPro" id="IPR010935">
    <property type="entry name" value="SMC_hinge"/>
</dbReference>
<dbReference type="PANTHER" id="PTHR43977">
    <property type="entry name" value="STRUCTURAL MAINTENANCE OF CHROMOSOMES PROTEIN 3"/>
    <property type="match status" value="1"/>
</dbReference>
<dbReference type="Gene3D" id="3.40.50.300">
    <property type="entry name" value="P-loop containing nucleotide triphosphate hydrolases"/>
    <property type="match status" value="1"/>
</dbReference>
<dbReference type="Proteomes" id="UP000019254">
    <property type="component" value="Unassembled WGS sequence"/>
</dbReference>
<evidence type="ECO:0000256" key="1">
    <source>
        <dbReference type="ARBA" id="ARBA00022490"/>
    </source>
</evidence>
<dbReference type="GO" id="GO:0003677">
    <property type="term" value="F:DNA binding"/>
    <property type="evidence" value="ECO:0007669"/>
    <property type="project" value="UniProtKB-KW"/>
</dbReference>
<keyword evidence="1" id="KW-0963">Cytoplasm</keyword>
<reference evidence="8 9" key="1">
    <citation type="journal article" date="2014" name="Int. J. Syst. Evol. Microbiol.">
        <title>Listeria floridensis sp. nov., Listeria aquatica sp. nov., Listeria cornellensis sp. nov., Listeria riparia sp. nov. and Listeria grandensis sp. nov., from agricultural and natural environments.</title>
        <authorList>
            <person name="den Bakker H.C."/>
            <person name="Warchocki S."/>
            <person name="Wright E.M."/>
            <person name="Allred A.F."/>
            <person name="Ahlstrom C."/>
            <person name="Manuel C.S."/>
            <person name="Stasiewicz M.J."/>
            <person name="Burrell A."/>
            <person name="Roof S."/>
            <person name="Strawn L."/>
            <person name="Fortes E.D."/>
            <person name="Nightingale K.K."/>
            <person name="Kephart D."/>
            <person name="Wiedmann M."/>
        </authorList>
    </citation>
    <scope>NUCLEOTIDE SEQUENCE [LARGE SCALE GENOMIC DNA]</scope>
    <source>
        <strain evidence="9">FSL F6-969</strain>
    </source>
</reference>
<dbReference type="SUPFAM" id="SSF52540">
    <property type="entry name" value="P-loop containing nucleoside triphosphate hydrolases"/>
    <property type="match status" value="1"/>
</dbReference>
<keyword evidence="2" id="KW-0547">Nucleotide-binding</keyword>
<dbReference type="GO" id="GO:0030261">
    <property type="term" value="P:chromosome condensation"/>
    <property type="evidence" value="ECO:0007669"/>
    <property type="project" value="InterPro"/>
</dbReference>
<dbReference type="InterPro" id="IPR027417">
    <property type="entry name" value="P-loop_NTPase"/>
</dbReference>
<keyword evidence="5" id="KW-0238">DNA-binding</keyword>
<dbReference type="Gene3D" id="1.20.1060.20">
    <property type="match status" value="1"/>
</dbReference>
<dbReference type="Gene3D" id="3.30.70.1620">
    <property type="match status" value="1"/>
</dbReference>
<dbReference type="CDD" id="cd03278">
    <property type="entry name" value="ABC_SMC_barmotin"/>
    <property type="match status" value="1"/>
</dbReference>
<dbReference type="Pfam" id="PF02463">
    <property type="entry name" value="SMC_N"/>
    <property type="match status" value="1"/>
</dbReference>
<gene>
    <name evidence="8" type="ORF">PCORN_07080</name>
</gene>